<dbReference type="PATRIC" id="fig|1550241.5.peg.632"/>
<organism evidence="1 2">
    <name type="scientific">Infirmifilum uzonense</name>
    <dbReference type="NCBI Taxonomy" id="1550241"/>
    <lineage>
        <taxon>Archaea</taxon>
        <taxon>Thermoproteota</taxon>
        <taxon>Thermoprotei</taxon>
        <taxon>Thermofilales</taxon>
        <taxon>Thermofilaceae</taxon>
        <taxon>Infirmifilum</taxon>
    </lineage>
</organism>
<dbReference type="KEGG" id="thf:MA03_02970"/>
<proteinExistence type="predicted"/>
<sequence length="296" mass="35499">MSWLAMGQTSSRWRNWLPSSMAAKEYGLTFDQIEYGIFLGLIEFRNMGNMGKLLNREDVEKNLGFLKSLPGRIWFYKTEVMRKYRLTRNQIDMALEAGLVRYKVVKNPHYKRLPAVRLVIMDVEENLERIRAFPKYTEREVERRKVYAERSRLRDELEFYCPRCKRSIRPPRGSRSFEDAWSGSLTREEALEKLIIAHYRHLHTDYDSARNDVDRWVKPEEVKRLTGVYKSFKEFLAFYIGWKEEMDREEREYYIAIIRQLRGIATERAKRHFSYVARKLAEEDGLLKPREENKSA</sequence>
<accession>A0A0F7FI45</accession>
<evidence type="ECO:0000313" key="1">
    <source>
        <dbReference type="EMBL" id="AKG38444.1"/>
    </source>
</evidence>
<evidence type="ECO:0000313" key="2">
    <source>
        <dbReference type="Proteomes" id="UP000067434"/>
    </source>
</evidence>
<protein>
    <submittedName>
        <fullName evidence="1">Uncharacterized protein</fullName>
    </submittedName>
</protein>
<dbReference type="Proteomes" id="UP000067434">
    <property type="component" value="Chromosome"/>
</dbReference>
<reference evidence="1 2" key="1">
    <citation type="journal article" date="2015" name="Stand. Genomic Sci.">
        <title>Complete genome sequence of and proposal of Thermofilum uzonense sp. nov. a novel hyperthermophilic crenarchaeon and emended description of the genus Thermofilum.</title>
        <authorList>
            <person name="Toshchakov S.V."/>
            <person name="Korzhenkov A.A."/>
            <person name="Samarov N.I."/>
            <person name="Mazunin I.O."/>
            <person name="Mozhey O.I."/>
            <person name="Shmyr I.S."/>
            <person name="Derbikova K.S."/>
            <person name="Taranov E.A."/>
            <person name="Dominova I.N."/>
            <person name="Bonch-Osmolovskaya E.A."/>
            <person name="Patrushev M.V."/>
            <person name="Podosokorskaya O.A."/>
            <person name="Kublanov I.V."/>
        </authorList>
    </citation>
    <scope>NUCLEOTIDE SEQUENCE [LARGE SCALE GENOMIC DNA]</scope>
    <source>
        <strain evidence="1 2">1807-2</strain>
    </source>
</reference>
<dbReference type="EMBL" id="CP009961">
    <property type="protein sequence ID" value="AKG38444.1"/>
    <property type="molecule type" value="Genomic_DNA"/>
</dbReference>
<dbReference type="AlphaFoldDB" id="A0A0F7FI45"/>
<gene>
    <name evidence="1" type="ORF">MA03_02970</name>
</gene>
<dbReference type="HOGENOM" id="CLU_938827_0_0_2"/>
<name>A0A0F7FI45_9CREN</name>
<keyword evidence="2" id="KW-1185">Reference proteome</keyword>